<dbReference type="SUPFAM" id="SSF51735">
    <property type="entry name" value="NAD(P)-binding Rossmann-fold domains"/>
    <property type="match status" value="3"/>
</dbReference>
<dbReference type="Pfam" id="PF08659">
    <property type="entry name" value="KR"/>
    <property type="match status" value="1"/>
</dbReference>
<dbReference type="Gene3D" id="3.40.50.1820">
    <property type="entry name" value="alpha/beta hydrolase"/>
    <property type="match status" value="1"/>
</dbReference>
<dbReference type="SUPFAM" id="SSF55048">
    <property type="entry name" value="Probable ACP-binding domain of malonyl-CoA ACP transacylase"/>
    <property type="match status" value="1"/>
</dbReference>
<dbReference type="InterPro" id="IPR032821">
    <property type="entry name" value="PKS_assoc"/>
</dbReference>
<dbReference type="EC" id="2.3.1.41" evidence="55"/>
<evidence type="ECO:0000256" key="28">
    <source>
        <dbReference type="ARBA" id="ARBA00047897"/>
    </source>
</evidence>
<dbReference type="GO" id="GO:0071770">
    <property type="term" value="P:DIM/DIP cell wall layer assembly"/>
    <property type="evidence" value="ECO:0007669"/>
    <property type="project" value="TreeGrafter"/>
</dbReference>
<comment type="catalytic activity">
    <reaction evidence="25">
        <text>(2E)-butenoyl-[ACP] + NADPH + H(+) = butanoyl-[ACP] + NADP(+)</text>
        <dbReference type="Rhea" id="RHEA:41812"/>
        <dbReference type="Rhea" id="RHEA-COMP:9627"/>
        <dbReference type="Rhea" id="RHEA-COMP:9628"/>
        <dbReference type="ChEBI" id="CHEBI:15378"/>
        <dbReference type="ChEBI" id="CHEBI:57783"/>
        <dbReference type="ChEBI" id="CHEBI:58349"/>
        <dbReference type="ChEBI" id="CHEBI:78453"/>
        <dbReference type="ChEBI" id="CHEBI:78454"/>
    </reaction>
    <physiologicalReaction direction="left-to-right" evidence="25">
        <dbReference type="Rhea" id="RHEA:41813"/>
    </physiologicalReaction>
</comment>
<comment type="catalytic activity">
    <reaction evidence="42">
        <text>decanoyl-[ACP] + malonyl-[ACP] + H(+) = 3-oxododecanoyl-[ACP] + holo-[ACP] + CO2</text>
        <dbReference type="Rhea" id="RHEA:41868"/>
        <dbReference type="Rhea" id="RHEA-COMP:9623"/>
        <dbReference type="Rhea" id="RHEA-COMP:9640"/>
        <dbReference type="Rhea" id="RHEA-COMP:9641"/>
        <dbReference type="Rhea" id="RHEA-COMP:9685"/>
        <dbReference type="ChEBI" id="CHEBI:15378"/>
        <dbReference type="ChEBI" id="CHEBI:16526"/>
        <dbReference type="ChEBI" id="CHEBI:64479"/>
        <dbReference type="ChEBI" id="CHEBI:78449"/>
        <dbReference type="ChEBI" id="CHEBI:78468"/>
        <dbReference type="ChEBI" id="CHEBI:78469"/>
    </reaction>
    <physiologicalReaction direction="left-to-right" evidence="42">
        <dbReference type="Rhea" id="RHEA:41869"/>
    </physiologicalReaction>
</comment>
<feature type="active site" description="Proton donor; for dehydratase activity" evidence="51">
    <location>
        <position position="1128"/>
    </location>
</feature>
<evidence type="ECO:0000256" key="41">
    <source>
        <dbReference type="ARBA" id="ARBA00049019"/>
    </source>
</evidence>
<comment type="catalytic activity">
    <reaction evidence="48">
        <text>(2E)-decenoyl-[ACP] + NADPH + H(+) = decanoyl-[ACP] + NADP(+)</text>
        <dbReference type="Rhea" id="RHEA:41864"/>
        <dbReference type="Rhea" id="RHEA-COMP:9639"/>
        <dbReference type="Rhea" id="RHEA-COMP:9640"/>
        <dbReference type="ChEBI" id="CHEBI:15378"/>
        <dbReference type="ChEBI" id="CHEBI:57783"/>
        <dbReference type="ChEBI" id="CHEBI:58349"/>
        <dbReference type="ChEBI" id="CHEBI:78467"/>
        <dbReference type="ChEBI" id="CHEBI:78468"/>
    </reaction>
    <physiologicalReaction direction="left-to-right" evidence="48">
        <dbReference type="Rhea" id="RHEA:41865"/>
    </physiologicalReaction>
</comment>
<evidence type="ECO:0000256" key="23">
    <source>
        <dbReference type="ARBA" id="ARBA00047440"/>
    </source>
</evidence>
<dbReference type="InterPro" id="IPR042104">
    <property type="entry name" value="PKS_dehydratase_sf"/>
</dbReference>
<dbReference type="Gene3D" id="3.40.47.10">
    <property type="match status" value="1"/>
</dbReference>
<dbReference type="InterPro" id="IPR018201">
    <property type="entry name" value="Ketoacyl_synth_AS"/>
</dbReference>
<dbReference type="GO" id="GO:0141148">
    <property type="term" value="F:enoyl-[acyl-carrier-protein] reductase (NADPH) activity"/>
    <property type="evidence" value="ECO:0007669"/>
    <property type="project" value="UniProtKB-EC"/>
</dbReference>
<dbReference type="InterPro" id="IPR049900">
    <property type="entry name" value="PKS_mFAS_DH"/>
</dbReference>
<comment type="catalytic activity">
    <reaction evidence="39">
        <text>hexadecanoyl-[ACP] + H2O = hexadecanoate + holo-[ACP] + H(+)</text>
        <dbReference type="Rhea" id="RHEA:41932"/>
        <dbReference type="Rhea" id="RHEA-COMP:9652"/>
        <dbReference type="Rhea" id="RHEA-COMP:9685"/>
        <dbReference type="ChEBI" id="CHEBI:7896"/>
        <dbReference type="ChEBI" id="CHEBI:15377"/>
        <dbReference type="ChEBI" id="CHEBI:15378"/>
        <dbReference type="ChEBI" id="CHEBI:64479"/>
        <dbReference type="ChEBI" id="CHEBI:78483"/>
        <dbReference type="EC" id="3.1.2.14"/>
    </reaction>
    <physiologicalReaction direction="left-to-right" evidence="39">
        <dbReference type="Rhea" id="RHEA:41933"/>
    </physiologicalReaction>
</comment>
<feature type="region of interest" description="N-terminal hotdog fold" evidence="51">
    <location>
        <begin position="917"/>
        <end position="1045"/>
    </location>
</feature>
<dbReference type="SUPFAM" id="SSF53474">
    <property type="entry name" value="alpha/beta-Hydrolases"/>
    <property type="match status" value="1"/>
</dbReference>
<keyword evidence="4 55" id="KW-0808">Transferase</keyword>
<evidence type="ECO:0000256" key="10">
    <source>
        <dbReference type="ARBA" id="ARBA00023332"/>
    </source>
</evidence>
<evidence type="ECO:0000256" key="11">
    <source>
        <dbReference type="ARBA" id="ARBA00023351"/>
    </source>
</evidence>
<evidence type="ECO:0000259" key="54">
    <source>
        <dbReference type="PROSITE" id="PS52019"/>
    </source>
</evidence>
<comment type="catalytic activity">
    <reaction evidence="43">
        <text>(2E)-tetradecenoyl-[ACP] + NADPH + H(+) = tetradecanoyl-[ACP] + NADP(+)</text>
        <dbReference type="Rhea" id="RHEA:41896"/>
        <dbReference type="Rhea" id="RHEA-COMP:9647"/>
        <dbReference type="Rhea" id="RHEA-COMP:9648"/>
        <dbReference type="ChEBI" id="CHEBI:15378"/>
        <dbReference type="ChEBI" id="CHEBI:57783"/>
        <dbReference type="ChEBI" id="CHEBI:58349"/>
        <dbReference type="ChEBI" id="CHEBI:78475"/>
        <dbReference type="ChEBI" id="CHEBI:78477"/>
    </reaction>
    <physiologicalReaction direction="left-to-right" evidence="43">
        <dbReference type="Rhea" id="RHEA:41897"/>
    </physiologicalReaction>
</comment>
<keyword evidence="56" id="KW-1185">Reference proteome</keyword>
<evidence type="ECO:0000256" key="29">
    <source>
        <dbReference type="ARBA" id="ARBA00047953"/>
    </source>
</evidence>
<dbReference type="InterPro" id="IPR014030">
    <property type="entry name" value="Ketoacyl_synth_N"/>
</dbReference>
<dbReference type="Pfam" id="PF00109">
    <property type="entry name" value="ketoacyl-synt"/>
    <property type="match status" value="1"/>
</dbReference>
<comment type="catalytic activity">
    <reaction evidence="26">
        <text>dodecanoyl-[ACP] + malonyl-[ACP] + H(+) = 3-oxotetradecanoyl-[ACP] + holo-[ACP] + CO2</text>
        <dbReference type="Rhea" id="RHEA:41884"/>
        <dbReference type="Rhea" id="RHEA-COMP:9623"/>
        <dbReference type="Rhea" id="RHEA-COMP:9644"/>
        <dbReference type="Rhea" id="RHEA-COMP:9645"/>
        <dbReference type="Rhea" id="RHEA-COMP:9685"/>
        <dbReference type="ChEBI" id="CHEBI:15378"/>
        <dbReference type="ChEBI" id="CHEBI:16526"/>
        <dbReference type="ChEBI" id="CHEBI:64479"/>
        <dbReference type="ChEBI" id="CHEBI:65264"/>
        <dbReference type="ChEBI" id="CHEBI:78449"/>
        <dbReference type="ChEBI" id="CHEBI:78473"/>
    </reaction>
    <physiologicalReaction direction="left-to-right" evidence="26">
        <dbReference type="Rhea" id="RHEA:41885"/>
    </physiologicalReaction>
</comment>
<dbReference type="Gene3D" id="3.10.129.110">
    <property type="entry name" value="Polyketide synthase dehydratase"/>
    <property type="match status" value="1"/>
</dbReference>
<dbReference type="InterPro" id="IPR020807">
    <property type="entry name" value="PKS_DH"/>
</dbReference>
<evidence type="ECO:0000256" key="22">
    <source>
        <dbReference type="ARBA" id="ARBA00047400"/>
    </source>
</evidence>
<dbReference type="InterPro" id="IPR014043">
    <property type="entry name" value="Acyl_transferase_dom"/>
</dbReference>
<protein>
    <submittedName>
        <fullName evidence="55">Phthiocerol synthesis polyketide synthase type I PpsC</fullName>
        <ecNumber evidence="55">2.3.1.41</ecNumber>
    </submittedName>
</protein>
<comment type="catalytic activity">
    <reaction evidence="35">
        <text>a fatty acyl-[ACP] + malonyl-[ACP] + H(+) = a 3-oxoacyl-[ACP] + holo-[ACP] + CO2</text>
        <dbReference type="Rhea" id="RHEA:22836"/>
        <dbReference type="Rhea" id="RHEA-COMP:9623"/>
        <dbReference type="Rhea" id="RHEA-COMP:9685"/>
        <dbReference type="Rhea" id="RHEA-COMP:9916"/>
        <dbReference type="Rhea" id="RHEA-COMP:14125"/>
        <dbReference type="ChEBI" id="CHEBI:15378"/>
        <dbReference type="ChEBI" id="CHEBI:16526"/>
        <dbReference type="ChEBI" id="CHEBI:64479"/>
        <dbReference type="ChEBI" id="CHEBI:78449"/>
        <dbReference type="ChEBI" id="CHEBI:78776"/>
        <dbReference type="ChEBI" id="CHEBI:138651"/>
        <dbReference type="EC" id="2.3.1.41"/>
    </reaction>
    <physiologicalReaction direction="left-to-right" evidence="35">
        <dbReference type="Rhea" id="RHEA:22837"/>
    </physiologicalReaction>
</comment>
<keyword evidence="3" id="KW-0597">Phosphoprotein</keyword>
<comment type="catalytic activity">
    <reaction evidence="30">
        <text>acetyl-[ACP] + malonyl-[ACP] + H(+) = 3-oxobutanoyl-[ACP] + holo-[ACP] + CO2</text>
        <dbReference type="Rhea" id="RHEA:41800"/>
        <dbReference type="Rhea" id="RHEA-COMP:9621"/>
        <dbReference type="Rhea" id="RHEA-COMP:9623"/>
        <dbReference type="Rhea" id="RHEA-COMP:9625"/>
        <dbReference type="Rhea" id="RHEA-COMP:9685"/>
        <dbReference type="ChEBI" id="CHEBI:15378"/>
        <dbReference type="ChEBI" id="CHEBI:16526"/>
        <dbReference type="ChEBI" id="CHEBI:64479"/>
        <dbReference type="ChEBI" id="CHEBI:78446"/>
        <dbReference type="ChEBI" id="CHEBI:78449"/>
        <dbReference type="ChEBI" id="CHEBI:78450"/>
    </reaction>
    <physiologicalReaction direction="left-to-right" evidence="30">
        <dbReference type="Rhea" id="RHEA:41801"/>
    </physiologicalReaction>
</comment>
<comment type="catalytic activity">
    <reaction evidence="31">
        <text>hexadecanoyl-[ACP] + malonyl-[ACP] + H(+) = 3-oxooctadecanoyl-[ACP] + holo-[ACP] + CO2</text>
        <dbReference type="Rhea" id="RHEA:41916"/>
        <dbReference type="Rhea" id="RHEA-COMP:9623"/>
        <dbReference type="Rhea" id="RHEA-COMP:9652"/>
        <dbReference type="Rhea" id="RHEA-COMP:9653"/>
        <dbReference type="Rhea" id="RHEA-COMP:9685"/>
        <dbReference type="ChEBI" id="CHEBI:15378"/>
        <dbReference type="ChEBI" id="CHEBI:16526"/>
        <dbReference type="ChEBI" id="CHEBI:64479"/>
        <dbReference type="ChEBI" id="CHEBI:78449"/>
        <dbReference type="ChEBI" id="CHEBI:78483"/>
        <dbReference type="ChEBI" id="CHEBI:78487"/>
    </reaction>
    <physiologicalReaction direction="left-to-right" evidence="31">
        <dbReference type="Rhea" id="RHEA:41917"/>
    </physiologicalReaction>
</comment>
<evidence type="ECO:0000256" key="8">
    <source>
        <dbReference type="ARBA" id="ARBA00023268"/>
    </source>
</evidence>
<dbReference type="InterPro" id="IPR029058">
    <property type="entry name" value="AB_hydrolase_fold"/>
</dbReference>
<dbReference type="Gene3D" id="3.40.366.10">
    <property type="entry name" value="Malonyl-Coenzyme A Acyl Carrier Protein, domain 2"/>
    <property type="match status" value="1"/>
</dbReference>
<evidence type="ECO:0000256" key="20">
    <source>
        <dbReference type="ARBA" id="ARBA00047300"/>
    </source>
</evidence>
<dbReference type="InterPro" id="IPR011032">
    <property type="entry name" value="GroES-like_sf"/>
</dbReference>
<evidence type="ECO:0000256" key="39">
    <source>
        <dbReference type="ARBA" id="ARBA00048704"/>
    </source>
</evidence>
<dbReference type="CDD" id="cd05195">
    <property type="entry name" value="enoyl_red"/>
    <property type="match status" value="1"/>
</dbReference>
<dbReference type="SMART" id="SM00822">
    <property type="entry name" value="PKS_KR"/>
    <property type="match status" value="1"/>
</dbReference>
<evidence type="ECO:0000256" key="48">
    <source>
        <dbReference type="ARBA" id="ARBA00049521"/>
    </source>
</evidence>
<dbReference type="GO" id="GO:0019171">
    <property type="term" value="F:(3R)-hydroxyacyl-[acyl-carrier-protein] dehydratase activity"/>
    <property type="evidence" value="ECO:0007669"/>
    <property type="project" value="UniProtKB-EC"/>
</dbReference>
<comment type="catalytic activity">
    <reaction evidence="24">
        <text>tetradecanoyl-[ACP] + malonyl-[ACP] + H(+) = 3-oxohexadecanoyl-[ACP] + holo-[ACP] + CO2</text>
        <dbReference type="Rhea" id="RHEA:41900"/>
        <dbReference type="Rhea" id="RHEA-COMP:9623"/>
        <dbReference type="Rhea" id="RHEA-COMP:9648"/>
        <dbReference type="Rhea" id="RHEA-COMP:9649"/>
        <dbReference type="Rhea" id="RHEA-COMP:9685"/>
        <dbReference type="ChEBI" id="CHEBI:15378"/>
        <dbReference type="ChEBI" id="CHEBI:16526"/>
        <dbReference type="ChEBI" id="CHEBI:64479"/>
        <dbReference type="ChEBI" id="CHEBI:78449"/>
        <dbReference type="ChEBI" id="CHEBI:78477"/>
        <dbReference type="ChEBI" id="CHEBI:78478"/>
    </reaction>
    <physiologicalReaction direction="left-to-right" evidence="24">
        <dbReference type="Rhea" id="RHEA:41901"/>
    </physiologicalReaction>
</comment>
<dbReference type="InterPro" id="IPR013968">
    <property type="entry name" value="PKS_KR"/>
</dbReference>
<evidence type="ECO:0000256" key="40">
    <source>
        <dbReference type="ARBA" id="ARBA00048935"/>
    </source>
</evidence>
<dbReference type="InterPro" id="IPR020841">
    <property type="entry name" value="PKS_Beta-ketoAc_synthase_dom"/>
</dbReference>
<name>A0A5B9QSA9_9BACT</name>
<dbReference type="InterPro" id="IPR016039">
    <property type="entry name" value="Thiolase-like"/>
</dbReference>
<evidence type="ECO:0000256" key="35">
    <source>
        <dbReference type="ARBA" id="ARBA00048506"/>
    </source>
</evidence>
<organism evidence="55 56">
    <name type="scientific">Roseimaritima ulvae</name>
    <dbReference type="NCBI Taxonomy" id="980254"/>
    <lineage>
        <taxon>Bacteria</taxon>
        <taxon>Pseudomonadati</taxon>
        <taxon>Planctomycetota</taxon>
        <taxon>Planctomycetia</taxon>
        <taxon>Pirellulales</taxon>
        <taxon>Pirellulaceae</taxon>
        <taxon>Roseimaritima</taxon>
    </lineage>
</organism>
<dbReference type="InterPro" id="IPR020843">
    <property type="entry name" value="ER"/>
</dbReference>
<dbReference type="GO" id="GO:0016297">
    <property type="term" value="F:fatty acyl-[ACP] hydrolase activity"/>
    <property type="evidence" value="ECO:0007669"/>
    <property type="project" value="UniProtKB-EC"/>
</dbReference>
<evidence type="ECO:0000256" key="13">
    <source>
        <dbReference type="ARBA" id="ARBA00023388"/>
    </source>
</evidence>
<dbReference type="InterPro" id="IPR050091">
    <property type="entry name" value="PKS_NRPS_Biosynth_Enz"/>
</dbReference>
<dbReference type="Pfam" id="PF21089">
    <property type="entry name" value="PKS_DH_N"/>
    <property type="match status" value="1"/>
</dbReference>
<evidence type="ECO:0000256" key="33">
    <source>
        <dbReference type="ARBA" id="ARBA00048289"/>
    </source>
</evidence>
<dbReference type="InterPro" id="IPR014031">
    <property type="entry name" value="Ketoacyl_synth_C"/>
</dbReference>
<dbReference type="InterPro" id="IPR036736">
    <property type="entry name" value="ACP-like_sf"/>
</dbReference>
<evidence type="ECO:0000256" key="21">
    <source>
        <dbReference type="ARBA" id="ARBA00047394"/>
    </source>
</evidence>
<dbReference type="SMART" id="SM00826">
    <property type="entry name" value="PKS_DH"/>
    <property type="match status" value="1"/>
</dbReference>
<dbReference type="Pfam" id="PF02801">
    <property type="entry name" value="Ketoacyl-synt_C"/>
    <property type="match status" value="1"/>
</dbReference>
<evidence type="ECO:0000256" key="49">
    <source>
        <dbReference type="ARBA" id="ARBA00049533"/>
    </source>
</evidence>
<comment type="catalytic activity">
    <reaction evidence="11">
        <text>(3R)-hydroxydodecanoyl-[ACP] = (2E)-dodecenoyl-[ACP] + H2O</text>
        <dbReference type="Rhea" id="RHEA:41876"/>
        <dbReference type="Rhea" id="RHEA-COMP:9642"/>
        <dbReference type="Rhea" id="RHEA-COMP:9643"/>
        <dbReference type="ChEBI" id="CHEBI:15377"/>
        <dbReference type="ChEBI" id="CHEBI:78470"/>
        <dbReference type="ChEBI" id="CHEBI:78472"/>
    </reaction>
    <physiologicalReaction direction="left-to-right" evidence="11">
        <dbReference type="Rhea" id="RHEA:41877"/>
    </physiologicalReaction>
</comment>
<dbReference type="InterPro" id="IPR016036">
    <property type="entry name" value="Malonyl_transacylase_ACP-bd"/>
</dbReference>
<comment type="function">
    <text evidence="50">Involved in production of the polyketide antibiotic thailandamide.</text>
</comment>
<evidence type="ECO:0000256" key="26">
    <source>
        <dbReference type="ARBA" id="ARBA00047578"/>
    </source>
</evidence>
<comment type="catalytic activity">
    <reaction evidence="32">
        <text>(2E)-dodecenoyl-[ACP] + NADPH + H(+) = dodecanoyl-[ACP] + NADP(+)</text>
        <dbReference type="Rhea" id="RHEA:41880"/>
        <dbReference type="Rhea" id="RHEA-COMP:9643"/>
        <dbReference type="Rhea" id="RHEA-COMP:9644"/>
        <dbReference type="ChEBI" id="CHEBI:15378"/>
        <dbReference type="ChEBI" id="CHEBI:57783"/>
        <dbReference type="ChEBI" id="CHEBI:58349"/>
        <dbReference type="ChEBI" id="CHEBI:65264"/>
        <dbReference type="ChEBI" id="CHEBI:78472"/>
    </reaction>
    <physiologicalReaction direction="left-to-right" evidence="32">
        <dbReference type="Rhea" id="RHEA:41881"/>
    </physiologicalReaction>
</comment>
<evidence type="ECO:0000256" key="27">
    <source>
        <dbReference type="ARBA" id="ARBA00047810"/>
    </source>
</evidence>
<dbReference type="CDD" id="cd00833">
    <property type="entry name" value="PKS"/>
    <property type="match status" value="1"/>
</dbReference>
<comment type="catalytic activity">
    <reaction evidence="41">
        <text>(2E)-octadecenoyl-[ACP] + NADPH + H(+) = octadecanoyl-[ACP] + NADP(+)</text>
        <dbReference type="Rhea" id="RHEA:41928"/>
        <dbReference type="Rhea" id="RHEA-COMP:9655"/>
        <dbReference type="Rhea" id="RHEA-COMP:9656"/>
        <dbReference type="ChEBI" id="CHEBI:15378"/>
        <dbReference type="ChEBI" id="CHEBI:57783"/>
        <dbReference type="ChEBI" id="CHEBI:58349"/>
        <dbReference type="ChEBI" id="CHEBI:78489"/>
        <dbReference type="ChEBI" id="CHEBI:78495"/>
    </reaction>
    <physiologicalReaction direction="left-to-right" evidence="41">
        <dbReference type="Rhea" id="RHEA:41929"/>
    </physiologicalReaction>
</comment>
<comment type="function">
    <text evidence="19">Fatty acid synthetase is a multifunctional enzyme that catalyzes the de novo biosynthesis of long-chain saturated fatty acids starting from acetyl-CoA and malonyl-CoA in the presence of NADPH. This multifunctional protein contains 7 catalytic activities and a site for the binding of the prosthetic group 4'-phosphopantetheine of the acyl carrier protein ([ACP]) domain.</text>
</comment>
<evidence type="ECO:0000256" key="7">
    <source>
        <dbReference type="ARBA" id="ARBA00022898"/>
    </source>
</evidence>
<dbReference type="Pfam" id="PF14765">
    <property type="entry name" value="PS-DH"/>
    <property type="match status" value="1"/>
</dbReference>
<comment type="catalytic activity">
    <reaction evidence="28">
        <text>(2E)-hexenoyl-[ACP] + NADPH + H(+) = hexanoyl-[ACP] + NADP(+)</text>
        <dbReference type="Rhea" id="RHEA:41832"/>
        <dbReference type="Rhea" id="RHEA-COMP:9631"/>
        <dbReference type="Rhea" id="RHEA-COMP:9632"/>
        <dbReference type="ChEBI" id="CHEBI:15378"/>
        <dbReference type="ChEBI" id="CHEBI:57783"/>
        <dbReference type="ChEBI" id="CHEBI:58349"/>
        <dbReference type="ChEBI" id="CHEBI:78458"/>
        <dbReference type="ChEBI" id="CHEBI:78459"/>
    </reaction>
    <physiologicalReaction direction="left-to-right" evidence="28">
        <dbReference type="Rhea" id="RHEA:41833"/>
    </physiologicalReaction>
</comment>
<comment type="catalytic activity">
    <reaction evidence="15">
        <text>(3R)-hydroxytetradecanoyl-[ACP] = (2E)-tetradecenoyl-[ACP] + H2O</text>
        <dbReference type="Rhea" id="RHEA:41892"/>
        <dbReference type="Rhea" id="RHEA-COMP:9646"/>
        <dbReference type="Rhea" id="RHEA-COMP:9647"/>
        <dbReference type="ChEBI" id="CHEBI:15377"/>
        <dbReference type="ChEBI" id="CHEBI:78474"/>
        <dbReference type="ChEBI" id="CHEBI:78475"/>
    </reaction>
    <physiologicalReaction direction="left-to-right" evidence="15">
        <dbReference type="Rhea" id="RHEA:41893"/>
    </physiologicalReaction>
</comment>
<dbReference type="SUPFAM" id="SSF50129">
    <property type="entry name" value="GroES-like"/>
    <property type="match status" value="1"/>
</dbReference>
<dbReference type="Gene3D" id="1.10.1200.10">
    <property type="entry name" value="ACP-like"/>
    <property type="match status" value="1"/>
</dbReference>
<evidence type="ECO:0000256" key="43">
    <source>
        <dbReference type="ARBA" id="ARBA00049171"/>
    </source>
</evidence>
<dbReference type="GO" id="GO:0004315">
    <property type="term" value="F:3-oxoacyl-[acyl-carrier-protein] synthase activity"/>
    <property type="evidence" value="ECO:0007669"/>
    <property type="project" value="UniProtKB-EC"/>
</dbReference>
<evidence type="ECO:0000256" key="25">
    <source>
        <dbReference type="ARBA" id="ARBA00047500"/>
    </source>
</evidence>
<dbReference type="KEGG" id="rul:UC8_19280"/>
<dbReference type="GO" id="GO:0031177">
    <property type="term" value="F:phosphopantetheine binding"/>
    <property type="evidence" value="ECO:0007669"/>
    <property type="project" value="InterPro"/>
</dbReference>
<dbReference type="InterPro" id="IPR001227">
    <property type="entry name" value="Ac_transferase_dom_sf"/>
</dbReference>
<evidence type="ECO:0000256" key="9">
    <source>
        <dbReference type="ARBA" id="ARBA00023315"/>
    </source>
</evidence>
<evidence type="ECO:0000256" key="17">
    <source>
        <dbReference type="ARBA" id="ARBA00023401"/>
    </source>
</evidence>
<evidence type="ECO:0000256" key="1">
    <source>
        <dbReference type="ARBA" id="ARBA00005189"/>
    </source>
</evidence>
<evidence type="ECO:0000313" key="56">
    <source>
        <dbReference type="Proteomes" id="UP000325286"/>
    </source>
</evidence>
<dbReference type="InterPro" id="IPR057326">
    <property type="entry name" value="KR_dom"/>
</dbReference>
<dbReference type="Pfam" id="PF16197">
    <property type="entry name" value="KAsynt_C_assoc"/>
    <property type="match status" value="1"/>
</dbReference>
<evidence type="ECO:0000256" key="45">
    <source>
        <dbReference type="ARBA" id="ARBA00049414"/>
    </source>
</evidence>
<comment type="catalytic activity">
    <reaction evidence="47">
        <text>butanoyl-[ACP] + malonyl-[ACP] + H(+) = 3-oxohexanoyl-[ACP] + holo-[ACP] + CO2</text>
        <dbReference type="Rhea" id="RHEA:41820"/>
        <dbReference type="Rhea" id="RHEA-COMP:9623"/>
        <dbReference type="Rhea" id="RHEA-COMP:9628"/>
        <dbReference type="Rhea" id="RHEA-COMP:9629"/>
        <dbReference type="Rhea" id="RHEA-COMP:9685"/>
        <dbReference type="ChEBI" id="CHEBI:15378"/>
        <dbReference type="ChEBI" id="CHEBI:16526"/>
        <dbReference type="ChEBI" id="CHEBI:64479"/>
        <dbReference type="ChEBI" id="CHEBI:78449"/>
        <dbReference type="ChEBI" id="CHEBI:78454"/>
        <dbReference type="ChEBI" id="CHEBI:78456"/>
    </reaction>
    <physiologicalReaction direction="left-to-right" evidence="47">
        <dbReference type="Rhea" id="RHEA:41821"/>
    </physiologicalReaction>
</comment>
<keyword evidence="6" id="KW-0521">NADP</keyword>
<dbReference type="SUPFAM" id="SSF53901">
    <property type="entry name" value="Thiolase-like"/>
    <property type="match status" value="1"/>
</dbReference>
<evidence type="ECO:0000256" key="42">
    <source>
        <dbReference type="ARBA" id="ARBA00049109"/>
    </source>
</evidence>
<dbReference type="PANTHER" id="PTHR43775">
    <property type="entry name" value="FATTY ACID SYNTHASE"/>
    <property type="match status" value="1"/>
</dbReference>
<comment type="catalytic activity">
    <reaction evidence="18">
        <text>(3R)-hydroxybutanoyl-[ACP] = (2E)-butenoyl-[ACP] + H2O</text>
        <dbReference type="Rhea" id="RHEA:41808"/>
        <dbReference type="Rhea" id="RHEA-COMP:9626"/>
        <dbReference type="Rhea" id="RHEA-COMP:9627"/>
        <dbReference type="ChEBI" id="CHEBI:15377"/>
        <dbReference type="ChEBI" id="CHEBI:78451"/>
        <dbReference type="ChEBI" id="CHEBI:78453"/>
    </reaction>
    <physiologicalReaction direction="left-to-right" evidence="18">
        <dbReference type="Rhea" id="RHEA:41809"/>
    </physiologicalReaction>
</comment>
<dbReference type="Proteomes" id="UP000325286">
    <property type="component" value="Chromosome"/>
</dbReference>
<dbReference type="GO" id="GO:0005886">
    <property type="term" value="C:plasma membrane"/>
    <property type="evidence" value="ECO:0007669"/>
    <property type="project" value="TreeGrafter"/>
</dbReference>
<evidence type="ECO:0000256" key="6">
    <source>
        <dbReference type="ARBA" id="ARBA00022857"/>
    </source>
</evidence>
<keyword evidence="9 55" id="KW-0012">Acyltransferase</keyword>
<dbReference type="InterPro" id="IPR013154">
    <property type="entry name" value="ADH-like_N"/>
</dbReference>
<dbReference type="InterPro" id="IPR049552">
    <property type="entry name" value="PKS_DH_N"/>
</dbReference>
<dbReference type="GO" id="GO:0004313">
    <property type="term" value="F:[acyl-carrier-protein] S-acetyltransferase activity"/>
    <property type="evidence" value="ECO:0007669"/>
    <property type="project" value="UniProtKB-EC"/>
</dbReference>
<dbReference type="SUPFAM" id="SSF52151">
    <property type="entry name" value="FabD/lysophospholipase-like"/>
    <property type="match status" value="1"/>
</dbReference>
<evidence type="ECO:0000256" key="44">
    <source>
        <dbReference type="ARBA" id="ARBA00049263"/>
    </source>
</evidence>
<dbReference type="Gene3D" id="3.30.70.3290">
    <property type="match status" value="1"/>
</dbReference>
<dbReference type="InterPro" id="IPR009081">
    <property type="entry name" value="PP-bd_ACP"/>
</dbReference>
<gene>
    <name evidence="55" type="primary">ppsC_1</name>
    <name evidence="55" type="ORF">UC8_19280</name>
</gene>
<evidence type="ECO:0000256" key="5">
    <source>
        <dbReference type="ARBA" id="ARBA00022799"/>
    </source>
</evidence>
<dbReference type="GO" id="GO:0006633">
    <property type="term" value="P:fatty acid biosynthetic process"/>
    <property type="evidence" value="ECO:0007669"/>
    <property type="project" value="InterPro"/>
</dbReference>
<reference evidence="55 56" key="1">
    <citation type="submission" date="2019-08" db="EMBL/GenBank/DDBJ databases">
        <title>Deep-cultivation of Planctomycetes and their phenomic and genomic characterization uncovers novel biology.</title>
        <authorList>
            <person name="Wiegand S."/>
            <person name="Jogler M."/>
            <person name="Boedeker C."/>
            <person name="Pinto D."/>
            <person name="Vollmers J."/>
            <person name="Rivas-Marin E."/>
            <person name="Kohn T."/>
            <person name="Peeters S.H."/>
            <person name="Heuer A."/>
            <person name="Rast P."/>
            <person name="Oberbeckmann S."/>
            <person name="Bunk B."/>
            <person name="Jeske O."/>
            <person name="Meyerdierks A."/>
            <person name="Storesund J.E."/>
            <person name="Kallscheuer N."/>
            <person name="Luecker S."/>
            <person name="Lage O.M."/>
            <person name="Pohl T."/>
            <person name="Merkel B.J."/>
            <person name="Hornburger P."/>
            <person name="Mueller R.-W."/>
            <person name="Bruemmer F."/>
            <person name="Labrenz M."/>
            <person name="Spormann A.M."/>
            <person name="Op den Camp H."/>
            <person name="Overmann J."/>
            <person name="Amann R."/>
            <person name="Jetten M.S.M."/>
            <person name="Mascher T."/>
            <person name="Medema M.H."/>
            <person name="Devos D.P."/>
            <person name="Kaster A.-K."/>
            <person name="Ovreas L."/>
            <person name="Rohde M."/>
            <person name="Galperin M.Y."/>
            <person name="Jogler C."/>
        </authorList>
    </citation>
    <scope>NUCLEOTIDE SEQUENCE [LARGE SCALE GENOMIC DNA]</scope>
    <source>
        <strain evidence="55 56">UC8</strain>
    </source>
</reference>
<dbReference type="PROSITE" id="PS52019">
    <property type="entry name" value="PKS_MFAS_DH"/>
    <property type="match status" value="1"/>
</dbReference>
<dbReference type="SMART" id="SM00829">
    <property type="entry name" value="PKS_ER"/>
    <property type="match status" value="1"/>
</dbReference>
<dbReference type="FunFam" id="3.40.366.10:FF:000002">
    <property type="entry name" value="Probable polyketide synthase 2"/>
    <property type="match status" value="1"/>
</dbReference>
<feature type="active site" description="Proton acceptor; for dehydratase activity" evidence="51">
    <location>
        <position position="950"/>
    </location>
</feature>
<feature type="region of interest" description="C-terminal hotdog fold" evidence="51">
    <location>
        <begin position="1062"/>
        <end position="1211"/>
    </location>
</feature>
<evidence type="ECO:0000256" key="16">
    <source>
        <dbReference type="ARBA" id="ARBA00023399"/>
    </source>
</evidence>
<dbReference type="InterPro" id="IPR001031">
    <property type="entry name" value="Thioesterase"/>
</dbReference>
<keyword evidence="5" id="KW-0702">S-nitrosylation</keyword>
<evidence type="ECO:0000256" key="36">
    <source>
        <dbReference type="ARBA" id="ARBA00048571"/>
    </source>
</evidence>
<comment type="catalytic activity">
    <reaction evidence="37">
        <text>a 2,3-saturated acyl-[ACP] + NADP(+) = a (2E)-enoyl-[ACP] + NADPH + H(+)</text>
        <dbReference type="Rhea" id="RHEA:22564"/>
        <dbReference type="Rhea" id="RHEA-COMP:9925"/>
        <dbReference type="Rhea" id="RHEA-COMP:9926"/>
        <dbReference type="ChEBI" id="CHEBI:15378"/>
        <dbReference type="ChEBI" id="CHEBI:57783"/>
        <dbReference type="ChEBI" id="CHEBI:58349"/>
        <dbReference type="ChEBI" id="CHEBI:78784"/>
        <dbReference type="ChEBI" id="CHEBI:78785"/>
        <dbReference type="EC" id="1.3.1.39"/>
    </reaction>
    <physiologicalReaction direction="right-to-left" evidence="37">
        <dbReference type="Rhea" id="RHEA:22566"/>
    </physiologicalReaction>
</comment>
<evidence type="ECO:0000256" key="24">
    <source>
        <dbReference type="ARBA" id="ARBA00047451"/>
    </source>
</evidence>
<evidence type="ECO:0000256" key="12">
    <source>
        <dbReference type="ARBA" id="ARBA00023373"/>
    </source>
</evidence>
<dbReference type="GO" id="GO:0004316">
    <property type="term" value="F:3-oxoacyl-[acyl-carrier-protein] reductase (NADPH) activity"/>
    <property type="evidence" value="ECO:0007669"/>
    <property type="project" value="UniProtKB-EC"/>
</dbReference>
<dbReference type="Gene3D" id="3.90.180.10">
    <property type="entry name" value="Medium-chain alcohol dehydrogenases, catalytic domain"/>
    <property type="match status" value="1"/>
</dbReference>
<evidence type="ECO:0000256" key="19">
    <source>
        <dbReference type="ARBA" id="ARBA00023442"/>
    </source>
</evidence>
<dbReference type="Pfam" id="PF08240">
    <property type="entry name" value="ADH_N"/>
    <property type="match status" value="1"/>
</dbReference>
<comment type="catalytic activity">
    <reaction evidence="21">
        <text>hexanoyl-[ACP] + malonyl-[ACP] + H(+) = 3-oxooctanoyl-[ACP] + holo-[ACP] + CO2</text>
        <dbReference type="Rhea" id="RHEA:41836"/>
        <dbReference type="Rhea" id="RHEA-COMP:9623"/>
        <dbReference type="Rhea" id="RHEA-COMP:9632"/>
        <dbReference type="Rhea" id="RHEA-COMP:9633"/>
        <dbReference type="Rhea" id="RHEA-COMP:9685"/>
        <dbReference type="ChEBI" id="CHEBI:15378"/>
        <dbReference type="ChEBI" id="CHEBI:16526"/>
        <dbReference type="ChEBI" id="CHEBI:64479"/>
        <dbReference type="ChEBI" id="CHEBI:78449"/>
        <dbReference type="ChEBI" id="CHEBI:78459"/>
        <dbReference type="ChEBI" id="CHEBI:78460"/>
    </reaction>
    <physiologicalReaction direction="left-to-right" evidence="21">
        <dbReference type="Rhea" id="RHEA:41837"/>
    </physiologicalReaction>
</comment>
<sequence>MGSSSDQPTPSLDQGPAVREPLAVIGMGCRLPGGIDSPTAFWRALLERLDAIGDVPPDRWNHARFHDTNPEKSGSIRNAKGGFIEGIDQFDAEFFGYFPIAAQRIDPQQRLLLEVTHEAMEDAGLRRDQLNRSRTAVFVGSFMYDYLCIQAASEQRDEIGTHTAMGTANCSLANRISYEFDLTGPSVSLDTACSASLTALHLACQSVWTGEAEMAIAGGVNLMLRPESSIMLSKGGFLNPDQYCKAFDESANGYVRGEGVGIVILKPLAKALADGDAIYACVRGSAANQDGYLPEGFTVPNVRSQVALLESVYHQAGIDPTSVDYVEAHGTGTPVGDPVETSALGSVLGYGRTAAQPNLWIGSVKTNLGHLEGASGIAGFMKGVLTAYHGVVPPNLHFHNPNPAIPWEHYCLQVPTQREPLNRSDRPAVVGVNSFGAGGSNTHVVLQACSTDQAPPPANQPAHPPPAKTLYMLSANSREALRMLAVRHADFLEASPHSLRDIAYSAMTRRSHYPQLLAVVGDTAADLANQLRHYADGQPGPEIATGTVAHQKTPKLAFMFSGQGGQWAQMGLQLYETEPVFRESTEHIDSLFQTLSGWSILAELRKQKSESKVDDTVVVQPAVMAIQISLLKLYAHYGIQPDAVVGHSIGEVAAGFAAGSLTLEQAVRVIYYRSQAQNRAAGKGGMLAVGLALDSAQQLIEDFPGVSIGTVNGPEMLTLSGDTQPLQQIAAMLEKREIFNRQVNVEVAYHSHHMDAIEDLMLESLADVQGVCTRTPLYSTVTTHREQGEHLNAGYWYRNVREPVLFTDTLDTMAHDGYDTFVEIGPHPVLVRGAEAQLQSVQPDAVVAAAMTRTEPQPTVFLQSLARLAARGCQPDTKVLFGSPRQYIRLPQNPWQHRRHWFEPPAAAEVRKGQFSHPFLKRQTQWVSEDGLAVWEANLDVQKFPYLRDHQVDGEILFPATGHLELAWAVASEQFRHESFFLEDLHFDSPLILPENSRHPLEVRLEVVSSEGDYRICSRAAPEGQDEANWTKHSSGRINTAHDRFDSDAVELDVLVERFADSTSLEVEPFYAHLQTAGLNYGECFRCITELRHNHPPQSNSEWLVCLRLPDALLEESSRNTIHPAILDACLHALFADVHSLGLFDRIYLPHRIGGVKFFSSPTQGMFAHVTITRNDEQFLCSDTLILSEKGDLVAKISGLTCKRLANANAQQIDRLYDGCYEYQWGLVPRELQRHERTYDLSTAVLLGPERPTEFQQHVLERVSLKLEQANISSTVIYPRSNDSVDELLSETPLDRRTLLVFAGGLSEETLPWKGLDSYPAVPMLLQLAQTLQKREGVPRFCVVTNGATAVSDDKSLDLGQAILHGMSRVINNECPSIPLALIDLPGEITQTEIDTLVDELLHIRRDQDESEIAFRGSQRYVRQLVPVTREAVNAEFESIEDGCGGSYRAELHEPGMLDHVVFRRLPPTVLKEDEVEIAVRAAGLSFKDVMNVMGMLPDRAVAGGLTGRRLGFEVSGRVLRTGQAVTNFQPDDEVVARVREGFCGRVVANDCHVSHYPDKLSPVQAASIPLVFVAAWYALCHLARMEKGETLLLHSAAGGVGGAAIQLAQRAGVNVIATAGTKRKRQFLHQQGIKHVFDSRSMDFSNKVMEATNERGVDIVLNFLTGRLVTQSLKCLAPFGRFVELGKSDIYRNHKLNLERLSQNISYFVVDIDRLAQQKPELHREAMREVLARFASHELQPLDITEFSISKLPEAFQFMTRSAYHGKIVLNMESDVVHSLPPRKIQFRTDRTYLISGGASGFGLEIARWMVDRGATSLVLLSRSGPKIESDHAAIATMQSLGVTVRLPQVDVTNQAAVDTLLQSLANEPTPLAGIIHAAAVMDDATLANIDLQRFKTVFLPKAEGAWNLHNGSLKAKADLDFFVMLSSISSIFGFVGQVNYAAANYFQDQLAHFRRQQGLPATSINLGVLGQYAGLSRSVNQDQDVIGLLESFGMLEMHLSDVLEKLEAALIQQPAQRMTAQIDWAWFRSAYPHLARDSRYIELMGDEALARAFRPKGSGLVAELLELDAADRTERLQQELAGVLARILDVAPNRLDVATSIDNLGLDSMMLTELQIWIGRLLNITLPLIKLLKGPSIAALAAELLSDIHDRSDDLQDSYGDASNDQAYTLADMEEIQVLNPWLIRGAGSEAATCRLVCFHSMGVGASLFTNFLIRPPENVDILAVQTPGRENRGQEPPAETVAELVENLAPQLLELFDRPVIFWGHSYGGIVAAEVSRWLHRYHDLQPQHLMVSGTVAPHLVHLWQKREVMLKAMVSDNSPEYLVSMSRYVDDPDFLKSIIPLMRRDWSLLKNYDYRPFPPFDFPITAFAARQDDMVYTDEIEQWDQHTECQFRLTEVEGDHWFLNRNRGLIADTINQIAESLDTVVNANERQVTRHSHGS</sequence>
<comment type="catalytic activity">
    <reaction evidence="44">
        <text>3-oxododecanoyl-[ACP] + NADPH + H(+) = (3R)-hydroxydodecanoyl-[ACP] + NADP(+)</text>
        <dbReference type="Rhea" id="RHEA:41872"/>
        <dbReference type="Rhea" id="RHEA-COMP:9641"/>
        <dbReference type="Rhea" id="RHEA-COMP:9642"/>
        <dbReference type="ChEBI" id="CHEBI:15378"/>
        <dbReference type="ChEBI" id="CHEBI:57783"/>
        <dbReference type="ChEBI" id="CHEBI:58349"/>
        <dbReference type="ChEBI" id="CHEBI:78469"/>
        <dbReference type="ChEBI" id="CHEBI:78470"/>
    </reaction>
    <physiologicalReaction direction="left-to-right" evidence="44">
        <dbReference type="Rhea" id="RHEA:41873"/>
    </physiologicalReaction>
</comment>
<dbReference type="FunFam" id="3.40.47.10:FF:000019">
    <property type="entry name" value="Polyketide synthase type I"/>
    <property type="match status" value="1"/>
</dbReference>
<dbReference type="OrthoDB" id="219272at2"/>
<feature type="domain" description="PKS/mFAS DH" evidence="54">
    <location>
        <begin position="917"/>
        <end position="1211"/>
    </location>
</feature>
<dbReference type="Gene3D" id="3.40.50.720">
    <property type="entry name" value="NAD(P)-binding Rossmann-like Domain"/>
    <property type="match status" value="3"/>
</dbReference>
<evidence type="ECO:0000259" key="53">
    <source>
        <dbReference type="PROSITE" id="PS52004"/>
    </source>
</evidence>
<dbReference type="SUPFAM" id="SSF47336">
    <property type="entry name" value="ACP-like"/>
    <property type="match status" value="1"/>
</dbReference>
<dbReference type="InterPro" id="IPR020806">
    <property type="entry name" value="PKS_PP-bd"/>
</dbReference>
<evidence type="ECO:0000256" key="46">
    <source>
        <dbReference type="ARBA" id="ARBA00049422"/>
    </source>
</evidence>
<evidence type="ECO:0000256" key="14">
    <source>
        <dbReference type="ARBA" id="ARBA00023394"/>
    </source>
</evidence>
<evidence type="ECO:0000313" key="55">
    <source>
        <dbReference type="EMBL" id="QEG39926.1"/>
    </source>
</evidence>
<evidence type="ECO:0000256" key="38">
    <source>
        <dbReference type="ARBA" id="ARBA00048691"/>
    </source>
</evidence>
<comment type="catalytic activity">
    <reaction evidence="12">
        <text>(3R)-hydroxyhexanoyl-[ACP] = (2E)-hexenoyl-[ACP] + H2O</text>
        <dbReference type="Rhea" id="RHEA:41828"/>
        <dbReference type="Rhea" id="RHEA-COMP:9630"/>
        <dbReference type="Rhea" id="RHEA-COMP:9631"/>
        <dbReference type="ChEBI" id="CHEBI:15377"/>
        <dbReference type="ChEBI" id="CHEBI:78457"/>
        <dbReference type="ChEBI" id="CHEBI:78458"/>
    </reaction>
    <physiologicalReaction direction="left-to-right" evidence="12">
        <dbReference type="Rhea" id="RHEA:41829"/>
    </physiologicalReaction>
</comment>
<keyword evidence="7" id="KW-0663">Pyridoxal phosphate</keyword>
<dbReference type="SMART" id="SM00827">
    <property type="entry name" value="PKS_AT"/>
    <property type="match status" value="1"/>
</dbReference>
<evidence type="ECO:0000256" key="51">
    <source>
        <dbReference type="PROSITE-ProRule" id="PRU01363"/>
    </source>
</evidence>
<comment type="pathway">
    <text evidence="1">Lipid metabolism.</text>
</comment>
<feature type="domain" description="Ketosynthase family 3 (KS3)" evidence="53">
    <location>
        <begin position="19"/>
        <end position="448"/>
    </location>
</feature>
<comment type="catalytic activity">
    <reaction evidence="38">
        <text>holo-[ACP] + acetyl-CoA = acetyl-[ACP] + CoA</text>
        <dbReference type="Rhea" id="RHEA:41788"/>
        <dbReference type="Rhea" id="RHEA-COMP:9621"/>
        <dbReference type="Rhea" id="RHEA-COMP:9685"/>
        <dbReference type="ChEBI" id="CHEBI:57287"/>
        <dbReference type="ChEBI" id="CHEBI:57288"/>
        <dbReference type="ChEBI" id="CHEBI:64479"/>
        <dbReference type="ChEBI" id="CHEBI:78446"/>
        <dbReference type="EC" id="2.3.1.38"/>
    </reaction>
    <physiologicalReaction direction="left-to-right" evidence="38">
        <dbReference type="Rhea" id="RHEA:41789"/>
    </physiologicalReaction>
</comment>
<comment type="catalytic activity">
    <reaction evidence="27">
        <text>(2E)-hexadecenoyl-[ACP] + NADPH + H(+) = hexadecanoyl-[ACP] + NADP(+)</text>
        <dbReference type="Rhea" id="RHEA:41912"/>
        <dbReference type="Rhea" id="RHEA-COMP:9651"/>
        <dbReference type="Rhea" id="RHEA-COMP:9652"/>
        <dbReference type="ChEBI" id="CHEBI:15378"/>
        <dbReference type="ChEBI" id="CHEBI:57783"/>
        <dbReference type="ChEBI" id="CHEBI:58349"/>
        <dbReference type="ChEBI" id="CHEBI:78481"/>
        <dbReference type="ChEBI" id="CHEBI:78483"/>
    </reaction>
    <physiologicalReaction direction="left-to-right" evidence="27">
        <dbReference type="Rhea" id="RHEA:41913"/>
    </physiologicalReaction>
</comment>
<evidence type="ECO:0000259" key="52">
    <source>
        <dbReference type="PROSITE" id="PS50075"/>
    </source>
</evidence>
<dbReference type="Pfam" id="PF00975">
    <property type="entry name" value="Thioesterase"/>
    <property type="match status" value="1"/>
</dbReference>
<evidence type="ECO:0000256" key="15">
    <source>
        <dbReference type="ARBA" id="ARBA00023398"/>
    </source>
</evidence>
<dbReference type="PROSITE" id="PS00606">
    <property type="entry name" value="KS3_1"/>
    <property type="match status" value="1"/>
</dbReference>
<comment type="catalytic activity">
    <reaction evidence="20">
        <text>3-oxooctadecanoyl-[ACP] + NADPH + H(+) = (3R)-hydroxyoctadecanoyl-[ACP] + NADP(+)</text>
        <dbReference type="Rhea" id="RHEA:41920"/>
        <dbReference type="Rhea" id="RHEA-COMP:9653"/>
        <dbReference type="Rhea" id="RHEA-COMP:9654"/>
        <dbReference type="ChEBI" id="CHEBI:15378"/>
        <dbReference type="ChEBI" id="CHEBI:57783"/>
        <dbReference type="ChEBI" id="CHEBI:58349"/>
        <dbReference type="ChEBI" id="CHEBI:78487"/>
        <dbReference type="ChEBI" id="CHEBI:78488"/>
    </reaction>
    <physiologicalReaction direction="left-to-right" evidence="20">
        <dbReference type="Rhea" id="RHEA:41921"/>
    </physiologicalReaction>
</comment>
<dbReference type="PANTHER" id="PTHR43775:SF37">
    <property type="entry name" value="SI:DKEY-61P9.11"/>
    <property type="match status" value="1"/>
</dbReference>
<evidence type="ECO:0000256" key="34">
    <source>
        <dbReference type="ARBA" id="ARBA00048420"/>
    </source>
</evidence>
<dbReference type="GO" id="GO:0004312">
    <property type="term" value="F:fatty acid synthase activity"/>
    <property type="evidence" value="ECO:0007669"/>
    <property type="project" value="TreeGrafter"/>
</dbReference>
<evidence type="ECO:0000256" key="32">
    <source>
        <dbReference type="ARBA" id="ARBA00048281"/>
    </source>
</evidence>
<comment type="catalytic activity">
    <reaction evidence="17">
        <text>(3R)-hydroxyhexadecanoyl-[ACP] = (2E)-hexadecenoyl-[ACP] + H2O</text>
        <dbReference type="Rhea" id="RHEA:41908"/>
        <dbReference type="Rhea" id="RHEA-COMP:9650"/>
        <dbReference type="Rhea" id="RHEA-COMP:9651"/>
        <dbReference type="ChEBI" id="CHEBI:15377"/>
        <dbReference type="ChEBI" id="CHEBI:78480"/>
        <dbReference type="ChEBI" id="CHEBI:78481"/>
    </reaction>
    <physiologicalReaction direction="left-to-right" evidence="17">
        <dbReference type="Rhea" id="RHEA:41909"/>
    </physiologicalReaction>
</comment>
<comment type="catalytic activity">
    <reaction evidence="34">
        <text>(2E)-octenoyl-[ACP] + NADPH + H(+) = octanoyl-[ACP] + NADP(+)</text>
        <dbReference type="Rhea" id="RHEA:41848"/>
        <dbReference type="Rhea" id="RHEA-COMP:9635"/>
        <dbReference type="Rhea" id="RHEA-COMP:9636"/>
        <dbReference type="ChEBI" id="CHEBI:15378"/>
        <dbReference type="ChEBI" id="CHEBI:57783"/>
        <dbReference type="ChEBI" id="CHEBI:58349"/>
        <dbReference type="ChEBI" id="CHEBI:78462"/>
        <dbReference type="ChEBI" id="CHEBI:78463"/>
    </reaction>
    <physiologicalReaction direction="left-to-right" evidence="34">
        <dbReference type="Rhea" id="RHEA:41849"/>
    </physiologicalReaction>
</comment>
<dbReference type="Pfam" id="PF00698">
    <property type="entry name" value="Acyl_transf_1"/>
    <property type="match status" value="1"/>
</dbReference>
<comment type="catalytic activity">
    <reaction evidence="29">
        <text>3-oxobutanoyl-[ACP] + NADPH + H(+) = (3R)-hydroxybutanoyl-[ACP] + NADP(+)</text>
        <dbReference type="Rhea" id="RHEA:41804"/>
        <dbReference type="Rhea" id="RHEA-COMP:9625"/>
        <dbReference type="Rhea" id="RHEA-COMP:9626"/>
        <dbReference type="ChEBI" id="CHEBI:15378"/>
        <dbReference type="ChEBI" id="CHEBI:57783"/>
        <dbReference type="ChEBI" id="CHEBI:58349"/>
        <dbReference type="ChEBI" id="CHEBI:78450"/>
        <dbReference type="ChEBI" id="CHEBI:78451"/>
    </reaction>
    <physiologicalReaction direction="left-to-right" evidence="29">
        <dbReference type="Rhea" id="RHEA:41805"/>
    </physiologicalReaction>
</comment>
<dbReference type="InterPro" id="IPR013149">
    <property type="entry name" value="ADH-like_C"/>
</dbReference>
<comment type="catalytic activity">
    <reaction evidence="40">
        <text>3-oxotetradecanoyl-[ACP] + NADPH + H(+) = (3R)-hydroxytetradecanoyl-[ACP] + NADP(+)</text>
        <dbReference type="Rhea" id="RHEA:41888"/>
        <dbReference type="Rhea" id="RHEA-COMP:9645"/>
        <dbReference type="Rhea" id="RHEA-COMP:9646"/>
        <dbReference type="ChEBI" id="CHEBI:15378"/>
        <dbReference type="ChEBI" id="CHEBI:57783"/>
        <dbReference type="ChEBI" id="CHEBI:58349"/>
        <dbReference type="ChEBI" id="CHEBI:78473"/>
        <dbReference type="ChEBI" id="CHEBI:78474"/>
    </reaction>
    <physiologicalReaction direction="left-to-right" evidence="40">
        <dbReference type="Rhea" id="RHEA:41889"/>
    </physiologicalReaction>
</comment>
<comment type="catalytic activity">
    <reaction evidence="14">
        <text>a (3R)-hydroxyacyl-[ACP] = a (2E)-enoyl-[ACP] + H2O</text>
        <dbReference type="Rhea" id="RHEA:13097"/>
        <dbReference type="Rhea" id="RHEA-COMP:9925"/>
        <dbReference type="Rhea" id="RHEA-COMP:9945"/>
        <dbReference type="ChEBI" id="CHEBI:15377"/>
        <dbReference type="ChEBI" id="CHEBI:78784"/>
        <dbReference type="ChEBI" id="CHEBI:78827"/>
        <dbReference type="EC" id="4.2.1.59"/>
    </reaction>
    <physiologicalReaction direction="left-to-right" evidence="14">
        <dbReference type="Rhea" id="RHEA:13098"/>
    </physiologicalReaction>
</comment>
<evidence type="ECO:0000256" key="47">
    <source>
        <dbReference type="ARBA" id="ARBA00049449"/>
    </source>
</evidence>
<proteinExistence type="predicted"/>
<comment type="catalytic activity">
    <reaction evidence="13">
        <text>(3R)-hydroxydecanoyl-[ACP] = (2E)-decenoyl-[ACP] + H2O</text>
        <dbReference type="Rhea" id="RHEA:41860"/>
        <dbReference type="Rhea" id="RHEA-COMP:9638"/>
        <dbReference type="Rhea" id="RHEA-COMP:9639"/>
        <dbReference type="ChEBI" id="CHEBI:15377"/>
        <dbReference type="ChEBI" id="CHEBI:78466"/>
        <dbReference type="ChEBI" id="CHEBI:78467"/>
    </reaction>
    <physiologicalReaction direction="left-to-right" evidence="13">
        <dbReference type="Rhea" id="RHEA:41861"/>
    </physiologicalReaction>
</comment>
<dbReference type="InterPro" id="IPR036291">
    <property type="entry name" value="NAD(P)-bd_dom_sf"/>
</dbReference>
<dbReference type="EMBL" id="CP042914">
    <property type="protein sequence ID" value="QEG39926.1"/>
    <property type="molecule type" value="Genomic_DNA"/>
</dbReference>
<comment type="catalytic activity">
    <reaction evidence="45">
        <text>3-oxohexadecanoyl-[ACP] + NADPH + H(+) = (3R)-hydroxyhexadecanoyl-[ACP] + NADP(+)</text>
        <dbReference type="Rhea" id="RHEA:41904"/>
        <dbReference type="Rhea" id="RHEA-COMP:9649"/>
        <dbReference type="Rhea" id="RHEA-COMP:9650"/>
        <dbReference type="ChEBI" id="CHEBI:15378"/>
        <dbReference type="ChEBI" id="CHEBI:57783"/>
        <dbReference type="ChEBI" id="CHEBI:58349"/>
        <dbReference type="ChEBI" id="CHEBI:78478"/>
        <dbReference type="ChEBI" id="CHEBI:78480"/>
    </reaction>
    <physiologicalReaction direction="left-to-right" evidence="45">
        <dbReference type="Rhea" id="RHEA:41905"/>
    </physiologicalReaction>
</comment>
<evidence type="ECO:0000256" key="30">
    <source>
        <dbReference type="ARBA" id="ARBA00047961"/>
    </source>
</evidence>
<comment type="catalytic activity">
    <reaction evidence="16">
        <text>(3R)-hydroxyoctadecanoyl-[ACP] = (2E)-octadecenoyl-[ACP] + H2O</text>
        <dbReference type="Rhea" id="RHEA:41924"/>
        <dbReference type="Rhea" id="RHEA-COMP:9654"/>
        <dbReference type="Rhea" id="RHEA-COMP:9655"/>
        <dbReference type="ChEBI" id="CHEBI:15377"/>
        <dbReference type="ChEBI" id="CHEBI:78488"/>
        <dbReference type="ChEBI" id="CHEBI:78489"/>
    </reaction>
    <physiologicalReaction direction="left-to-right" evidence="16">
        <dbReference type="Rhea" id="RHEA:41925"/>
    </physiologicalReaction>
</comment>
<evidence type="ECO:0000256" key="3">
    <source>
        <dbReference type="ARBA" id="ARBA00022553"/>
    </source>
</evidence>
<comment type="catalytic activity">
    <reaction evidence="36">
        <text>3-oxohexanoyl-[ACP] + NADPH + H(+) = (3R)-hydroxyhexanoyl-[ACP] + NADP(+)</text>
        <dbReference type="Rhea" id="RHEA:41824"/>
        <dbReference type="Rhea" id="RHEA-COMP:9629"/>
        <dbReference type="Rhea" id="RHEA-COMP:9630"/>
        <dbReference type="ChEBI" id="CHEBI:15378"/>
        <dbReference type="ChEBI" id="CHEBI:57783"/>
        <dbReference type="ChEBI" id="CHEBI:58349"/>
        <dbReference type="ChEBI" id="CHEBI:78456"/>
        <dbReference type="ChEBI" id="CHEBI:78457"/>
    </reaction>
    <physiologicalReaction direction="left-to-right" evidence="36">
        <dbReference type="Rhea" id="RHEA:41825"/>
    </physiologicalReaction>
</comment>
<dbReference type="GO" id="GO:0005737">
    <property type="term" value="C:cytoplasm"/>
    <property type="evidence" value="ECO:0007669"/>
    <property type="project" value="TreeGrafter"/>
</dbReference>
<feature type="domain" description="Carrier" evidence="52">
    <location>
        <begin position="2072"/>
        <end position="2150"/>
    </location>
</feature>
<evidence type="ECO:0000256" key="31">
    <source>
        <dbReference type="ARBA" id="ARBA00048051"/>
    </source>
</evidence>
<dbReference type="InterPro" id="IPR049551">
    <property type="entry name" value="PKS_DH_C"/>
</dbReference>
<dbReference type="InterPro" id="IPR016035">
    <property type="entry name" value="Acyl_Trfase/lysoPLipase"/>
</dbReference>
<dbReference type="FunFam" id="3.40.50.720:FF:000209">
    <property type="entry name" value="Polyketide synthase Pks12"/>
    <property type="match status" value="1"/>
</dbReference>
<comment type="catalytic activity">
    <reaction evidence="10">
        <text>(3R)-hydroxyoctanoyl-[ACP] = (2E)-octenoyl-[ACP] + H2O</text>
        <dbReference type="Rhea" id="RHEA:41844"/>
        <dbReference type="Rhea" id="RHEA-COMP:9634"/>
        <dbReference type="Rhea" id="RHEA-COMP:9635"/>
        <dbReference type="ChEBI" id="CHEBI:15377"/>
        <dbReference type="ChEBI" id="CHEBI:78461"/>
        <dbReference type="ChEBI" id="CHEBI:78462"/>
    </reaction>
    <physiologicalReaction direction="left-to-right" evidence="10">
        <dbReference type="Rhea" id="RHEA:41845"/>
    </physiologicalReaction>
</comment>
<comment type="catalytic activity">
    <reaction evidence="22">
        <text>a (3R)-hydroxyacyl-[ACP] + NADP(+) = a 3-oxoacyl-[ACP] + NADPH + H(+)</text>
        <dbReference type="Rhea" id="RHEA:17397"/>
        <dbReference type="Rhea" id="RHEA-COMP:9916"/>
        <dbReference type="Rhea" id="RHEA-COMP:9945"/>
        <dbReference type="ChEBI" id="CHEBI:15378"/>
        <dbReference type="ChEBI" id="CHEBI:57783"/>
        <dbReference type="ChEBI" id="CHEBI:58349"/>
        <dbReference type="ChEBI" id="CHEBI:78776"/>
        <dbReference type="ChEBI" id="CHEBI:78827"/>
        <dbReference type="EC" id="1.1.1.100"/>
    </reaction>
    <physiologicalReaction direction="right-to-left" evidence="22">
        <dbReference type="Rhea" id="RHEA:17399"/>
    </physiologicalReaction>
</comment>
<evidence type="ECO:0000256" key="2">
    <source>
        <dbReference type="ARBA" id="ARBA00022450"/>
    </source>
</evidence>
<dbReference type="Pfam" id="PF00107">
    <property type="entry name" value="ADH_zinc_N"/>
    <property type="match status" value="1"/>
</dbReference>
<dbReference type="SMART" id="SM00823">
    <property type="entry name" value="PKS_PP"/>
    <property type="match status" value="1"/>
</dbReference>
<keyword evidence="8" id="KW-0511">Multifunctional enzyme</keyword>
<comment type="catalytic activity">
    <reaction evidence="33">
        <text>tetradecanoyl-[ACP] + H2O = tetradecanoate + holo-[ACP] + H(+)</text>
        <dbReference type="Rhea" id="RHEA:30123"/>
        <dbReference type="Rhea" id="RHEA-COMP:9648"/>
        <dbReference type="Rhea" id="RHEA-COMP:9685"/>
        <dbReference type="ChEBI" id="CHEBI:15377"/>
        <dbReference type="ChEBI" id="CHEBI:15378"/>
        <dbReference type="ChEBI" id="CHEBI:30807"/>
        <dbReference type="ChEBI" id="CHEBI:64479"/>
        <dbReference type="ChEBI" id="CHEBI:78477"/>
        <dbReference type="EC" id="3.1.2.14"/>
    </reaction>
    <physiologicalReaction direction="left-to-right" evidence="33">
        <dbReference type="Rhea" id="RHEA:30124"/>
    </physiologicalReaction>
</comment>
<keyword evidence="2" id="KW-0596">Phosphopantetheine</keyword>
<dbReference type="Pfam" id="PF00550">
    <property type="entry name" value="PP-binding"/>
    <property type="match status" value="1"/>
</dbReference>
<evidence type="ECO:0000256" key="50">
    <source>
        <dbReference type="ARBA" id="ARBA00054155"/>
    </source>
</evidence>
<comment type="catalytic activity">
    <reaction evidence="46">
        <text>3-oxooctanoyl-[ACP] + NADPH + H(+) = (3R)-hydroxyoctanoyl-[ACP] + NADP(+)</text>
        <dbReference type="Rhea" id="RHEA:41840"/>
        <dbReference type="Rhea" id="RHEA-COMP:9633"/>
        <dbReference type="Rhea" id="RHEA-COMP:9634"/>
        <dbReference type="ChEBI" id="CHEBI:15378"/>
        <dbReference type="ChEBI" id="CHEBI:57783"/>
        <dbReference type="ChEBI" id="CHEBI:58349"/>
        <dbReference type="ChEBI" id="CHEBI:78460"/>
        <dbReference type="ChEBI" id="CHEBI:78461"/>
    </reaction>
    <physiologicalReaction direction="left-to-right" evidence="46">
        <dbReference type="Rhea" id="RHEA:41841"/>
    </physiologicalReaction>
</comment>
<evidence type="ECO:0000256" key="37">
    <source>
        <dbReference type="ARBA" id="ARBA00048650"/>
    </source>
</evidence>
<dbReference type="SMART" id="SM00825">
    <property type="entry name" value="PKS_KS"/>
    <property type="match status" value="1"/>
</dbReference>
<comment type="catalytic activity">
    <reaction evidence="49">
        <text>octanoyl-[ACP] + malonyl-[ACP] + H(+) = 3-oxodecanoyl-[ACP] + holo-[ACP] + CO2</text>
        <dbReference type="Rhea" id="RHEA:41852"/>
        <dbReference type="Rhea" id="RHEA-COMP:9623"/>
        <dbReference type="Rhea" id="RHEA-COMP:9636"/>
        <dbReference type="Rhea" id="RHEA-COMP:9637"/>
        <dbReference type="Rhea" id="RHEA-COMP:9685"/>
        <dbReference type="ChEBI" id="CHEBI:15378"/>
        <dbReference type="ChEBI" id="CHEBI:16526"/>
        <dbReference type="ChEBI" id="CHEBI:64479"/>
        <dbReference type="ChEBI" id="CHEBI:78449"/>
        <dbReference type="ChEBI" id="CHEBI:78463"/>
        <dbReference type="ChEBI" id="CHEBI:78464"/>
    </reaction>
    <physiologicalReaction direction="left-to-right" evidence="49">
        <dbReference type="Rhea" id="RHEA:41853"/>
    </physiologicalReaction>
</comment>
<evidence type="ECO:0000256" key="18">
    <source>
        <dbReference type="ARBA" id="ARBA00023402"/>
    </source>
</evidence>
<dbReference type="PROSITE" id="PS52004">
    <property type="entry name" value="KS3_2"/>
    <property type="match status" value="1"/>
</dbReference>
<evidence type="ECO:0000256" key="4">
    <source>
        <dbReference type="ARBA" id="ARBA00022679"/>
    </source>
</evidence>
<dbReference type="PROSITE" id="PS50075">
    <property type="entry name" value="CARRIER"/>
    <property type="match status" value="1"/>
</dbReference>
<accession>A0A5B9QSA9</accession>
<comment type="catalytic activity">
    <reaction evidence="23">
        <text>3-oxodecanoyl-[ACP] + NADPH + H(+) = (3R)-hydroxydecanoyl-[ACP] + NADP(+)</text>
        <dbReference type="Rhea" id="RHEA:41856"/>
        <dbReference type="Rhea" id="RHEA-COMP:9637"/>
        <dbReference type="Rhea" id="RHEA-COMP:9638"/>
        <dbReference type="ChEBI" id="CHEBI:15378"/>
        <dbReference type="ChEBI" id="CHEBI:57783"/>
        <dbReference type="ChEBI" id="CHEBI:58349"/>
        <dbReference type="ChEBI" id="CHEBI:78464"/>
        <dbReference type="ChEBI" id="CHEBI:78466"/>
    </reaction>
    <physiologicalReaction direction="left-to-right" evidence="23">
        <dbReference type="Rhea" id="RHEA:41857"/>
    </physiologicalReaction>
</comment>